<dbReference type="AlphaFoldDB" id="A0A4U0W8J5"/>
<dbReference type="EMBL" id="NAJN01002041">
    <property type="protein sequence ID" value="TKA58672.1"/>
    <property type="molecule type" value="Genomic_DNA"/>
</dbReference>
<proteinExistence type="predicted"/>
<accession>A0A4U0W8J5</accession>
<evidence type="ECO:0000313" key="1">
    <source>
        <dbReference type="EMBL" id="TKA58672.1"/>
    </source>
</evidence>
<name>A0A4U0W8J5_9PEZI</name>
<gene>
    <name evidence="1" type="ORF">B0A49_11944</name>
</gene>
<dbReference type="OrthoDB" id="3933142at2759"/>
<sequence>MATPAKSGTGNTPLSLNEHAAQLRTQAAKLLETTGENKKAFRYQATATVIQSTIELCNRVFEQPMPAELKAMIHTLTQTIGSIKQDTTNIKHTTDIITTTAPS</sequence>
<reference evidence="1 2" key="1">
    <citation type="submission" date="2017-03" db="EMBL/GenBank/DDBJ databases">
        <title>Genomes of endolithic fungi from Antarctica.</title>
        <authorList>
            <person name="Coleine C."/>
            <person name="Masonjones S."/>
            <person name="Stajich J.E."/>
        </authorList>
    </citation>
    <scope>NUCLEOTIDE SEQUENCE [LARGE SCALE GENOMIC DNA]</scope>
    <source>
        <strain evidence="1 2">CCFEE 5187</strain>
    </source>
</reference>
<evidence type="ECO:0000313" key="2">
    <source>
        <dbReference type="Proteomes" id="UP000308768"/>
    </source>
</evidence>
<protein>
    <submittedName>
        <fullName evidence="1">Uncharacterized protein</fullName>
    </submittedName>
</protein>
<dbReference type="Proteomes" id="UP000308768">
    <property type="component" value="Unassembled WGS sequence"/>
</dbReference>
<comment type="caution">
    <text evidence="1">The sequence shown here is derived from an EMBL/GenBank/DDBJ whole genome shotgun (WGS) entry which is preliminary data.</text>
</comment>
<keyword evidence="2" id="KW-1185">Reference proteome</keyword>
<organism evidence="1 2">
    <name type="scientific">Cryomyces minteri</name>
    <dbReference type="NCBI Taxonomy" id="331657"/>
    <lineage>
        <taxon>Eukaryota</taxon>
        <taxon>Fungi</taxon>
        <taxon>Dikarya</taxon>
        <taxon>Ascomycota</taxon>
        <taxon>Pezizomycotina</taxon>
        <taxon>Dothideomycetes</taxon>
        <taxon>Dothideomycetes incertae sedis</taxon>
        <taxon>Cryomyces</taxon>
    </lineage>
</organism>